<dbReference type="AlphaFoldDB" id="A0A853EGJ4"/>
<evidence type="ECO:0000256" key="1">
    <source>
        <dbReference type="SAM" id="MobiDB-lite"/>
    </source>
</evidence>
<organism evidence="2 3">
    <name type="scientific">Actinomyces bowdenii</name>
    <dbReference type="NCBI Taxonomy" id="131109"/>
    <lineage>
        <taxon>Bacteria</taxon>
        <taxon>Bacillati</taxon>
        <taxon>Actinomycetota</taxon>
        <taxon>Actinomycetes</taxon>
        <taxon>Actinomycetales</taxon>
        <taxon>Actinomycetaceae</taxon>
        <taxon>Actinomyces</taxon>
    </lineage>
</organism>
<feature type="compositionally biased region" description="Basic and acidic residues" evidence="1">
    <location>
        <begin position="95"/>
        <end position="104"/>
    </location>
</feature>
<evidence type="ECO:0000313" key="2">
    <source>
        <dbReference type="EMBL" id="NYS68294.1"/>
    </source>
</evidence>
<feature type="region of interest" description="Disordered" evidence="1">
    <location>
        <begin position="1"/>
        <end position="42"/>
    </location>
</feature>
<feature type="region of interest" description="Disordered" evidence="1">
    <location>
        <begin position="81"/>
        <end position="104"/>
    </location>
</feature>
<protein>
    <submittedName>
        <fullName evidence="2">Uncharacterized protein</fullName>
    </submittedName>
</protein>
<name>A0A853EGJ4_9ACTO</name>
<dbReference type="RefSeq" id="WP_179899636.1">
    <property type="nucleotide sequence ID" value="NZ_JACBXV010000012.1"/>
</dbReference>
<dbReference type="EMBL" id="JACBXV010000012">
    <property type="protein sequence ID" value="NYS68294.1"/>
    <property type="molecule type" value="Genomic_DNA"/>
</dbReference>
<evidence type="ECO:0000313" key="3">
    <source>
        <dbReference type="Proteomes" id="UP000572528"/>
    </source>
</evidence>
<reference evidence="2 3" key="1">
    <citation type="submission" date="2020-07" db="EMBL/GenBank/DDBJ databases">
        <title>MOT database genomes.</title>
        <authorList>
            <person name="Joseph S."/>
            <person name="Aduse-Opoku J."/>
            <person name="Hashim A."/>
            <person name="Wade W."/>
            <person name="Curtis M."/>
        </authorList>
    </citation>
    <scope>NUCLEOTIDE SEQUENCE [LARGE SCALE GENOMIC DNA]</scope>
    <source>
        <strain evidence="2 3">WMus004</strain>
    </source>
</reference>
<feature type="compositionally biased region" description="Acidic residues" evidence="1">
    <location>
        <begin position="1"/>
        <end position="20"/>
    </location>
</feature>
<dbReference type="Proteomes" id="UP000572528">
    <property type="component" value="Unassembled WGS sequence"/>
</dbReference>
<comment type="caution">
    <text evidence="2">The sequence shown here is derived from an EMBL/GenBank/DDBJ whole genome shotgun (WGS) entry which is preliminary data.</text>
</comment>
<proteinExistence type="predicted"/>
<sequence>METETSGEPPEAAEENAPAEEDGKYTEEYAGEQGGEDEAVGGWSVCPICGAVIADIDGHVAYHEWVVVDVVSQVVNELIEQLKNPTEPDETTAGRPHETEETTA</sequence>
<gene>
    <name evidence="2" type="ORF">HZZ05_01920</name>
</gene>
<accession>A0A853EGJ4</accession>